<dbReference type="InterPro" id="IPR020471">
    <property type="entry name" value="AKR"/>
</dbReference>
<dbReference type="InterPro" id="IPR036812">
    <property type="entry name" value="NAD(P)_OxRdtase_dom_sf"/>
</dbReference>
<dbReference type="PANTHER" id="PTHR43364:SF1">
    <property type="entry name" value="OXIDOREDUCTASE YDHF"/>
    <property type="match status" value="1"/>
</dbReference>
<name>A0ABU1P4Y4_9BACL</name>
<organism evidence="2 3">
    <name type="scientific">Paenibacillus qinlingensis</name>
    <dbReference type="NCBI Taxonomy" id="1837343"/>
    <lineage>
        <taxon>Bacteria</taxon>
        <taxon>Bacillati</taxon>
        <taxon>Bacillota</taxon>
        <taxon>Bacilli</taxon>
        <taxon>Bacillales</taxon>
        <taxon>Paenibacillaceae</taxon>
        <taxon>Paenibacillus</taxon>
    </lineage>
</organism>
<evidence type="ECO:0000259" key="1">
    <source>
        <dbReference type="Pfam" id="PF00248"/>
    </source>
</evidence>
<dbReference type="InterPro" id="IPR023210">
    <property type="entry name" value="NADP_OxRdtase_dom"/>
</dbReference>
<dbReference type="SUPFAM" id="SSF51430">
    <property type="entry name" value="NAD(P)-linked oxidoreductase"/>
    <property type="match status" value="1"/>
</dbReference>
<evidence type="ECO:0000313" key="3">
    <source>
        <dbReference type="Proteomes" id="UP001267290"/>
    </source>
</evidence>
<comment type="caution">
    <text evidence="2">The sequence shown here is derived from an EMBL/GenBank/DDBJ whole genome shotgun (WGS) entry which is preliminary data.</text>
</comment>
<dbReference type="InterPro" id="IPR050523">
    <property type="entry name" value="AKR_Detox_Biosynth"/>
</dbReference>
<dbReference type="Proteomes" id="UP001267290">
    <property type="component" value="Unassembled WGS sequence"/>
</dbReference>
<dbReference type="EMBL" id="JAVDSB010000020">
    <property type="protein sequence ID" value="MDR6554801.1"/>
    <property type="molecule type" value="Genomic_DNA"/>
</dbReference>
<feature type="domain" description="NADP-dependent oxidoreductase" evidence="1">
    <location>
        <begin position="45"/>
        <end position="346"/>
    </location>
</feature>
<dbReference type="Gene3D" id="3.20.20.100">
    <property type="entry name" value="NADP-dependent oxidoreductase domain"/>
    <property type="match status" value="1"/>
</dbReference>
<reference evidence="2 3" key="1">
    <citation type="submission" date="2023-07" db="EMBL/GenBank/DDBJ databases">
        <title>Sorghum-associated microbial communities from plants grown in Nebraska, USA.</title>
        <authorList>
            <person name="Schachtman D."/>
        </authorList>
    </citation>
    <scope>NUCLEOTIDE SEQUENCE [LARGE SCALE GENOMIC DNA]</scope>
    <source>
        <strain evidence="2 3">CC258</strain>
    </source>
</reference>
<dbReference type="PRINTS" id="PR00069">
    <property type="entry name" value="ALDKETRDTASE"/>
</dbReference>
<protein>
    <submittedName>
        <fullName evidence="2">Aryl-alcohol dehydrogenase-like predicted oxidoreductase</fullName>
    </submittedName>
</protein>
<dbReference type="InterPro" id="IPR018170">
    <property type="entry name" value="Aldo/ket_reductase_CS"/>
</dbReference>
<evidence type="ECO:0000313" key="2">
    <source>
        <dbReference type="EMBL" id="MDR6554801.1"/>
    </source>
</evidence>
<gene>
    <name evidence="2" type="ORF">J2736_006032</name>
</gene>
<dbReference type="Pfam" id="PF00248">
    <property type="entry name" value="Aldo_ket_red"/>
    <property type="match status" value="1"/>
</dbReference>
<proteinExistence type="predicted"/>
<dbReference type="PANTHER" id="PTHR43364">
    <property type="entry name" value="NADH-SPECIFIC METHYLGLYOXAL REDUCTASE-RELATED"/>
    <property type="match status" value="1"/>
</dbReference>
<keyword evidence="3" id="KW-1185">Reference proteome</keyword>
<dbReference type="PROSITE" id="PS00062">
    <property type="entry name" value="ALDOKETO_REDUCTASE_2"/>
    <property type="match status" value="1"/>
</dbReference>
<sequence>MNRVIPTEIVYNQWKIHIIARNGWESMVGKAVIRQMGSSSLALSPLGLGCWQFSNGQGMVGKFWPVLKKEDVRSIVQTSLKGGINWFDTAEVYGKGQSEQMLAEALREAGPLAEGAHIATKWWPALRTASSITSTIDDRLRLLENRTIELHQVHQPFSFSSVREEMNAMAELVKRGKIKNVGVSNFSAKKMREADRVLREHGLRLISNQVKYSLLDRRIEHNGIMDTAKELGIAIIAYSPLEQGILSGKFHKNPALVKAIKGPRKFTSAFRGAGLQQSKPLIDKLDELAVIYDASPTQIALNWLIHAHGETVFAIPGASKTHHAEENVKAMQFTLTNEELKQISDVSNRVLNK</sequence>
<accession>A0ABU1P4Y4</accession>